<name>A0A392VFD0_9FABA</name>
<dbReference type="PANTHER" id="PTHR33116">
    <property type="entry name" value="REVERSE TRANSCRIPTASE ZINC-BINDING DOMAIN-CONTAINING PROTEIN-RELATED-RELATED"/>
    <property type="match status" value="1"/>
</dbReference>
<dbReference type="Proteomes" id="UP000265520">
    <property type="component" value="Unassembled WGS sequence"/>
</dbReference>
<protein>
    <submittedName>
        <fullName evidence="1">Ribonuclease H protein</fullName>
    </submittedName>
</protein>
<proteinExistence type="predicted"/>
<reference evidence="1 2" key="1">
    <citation type="journal article" date="2018" name="Front. Plant Sci.">
        <title>Red Clover (Trifolium pratense) and Zigzag Clover (T. medium) - A Picture of Genomic Similarities and Differences.</title>
        <authorList>
            <person name="Dluhosova J."/>
            <person name="Istvanek J."/>
            <person name="Nedelnik J."/>
            <person name="Repkova J."/>
        </authorList>
    </citation>
    <scope>NUCLEOTIDE SEQUENCE [LARGE SCALE GENOMIC DNA]</scope>
    <source>
        <strain evidence="2">cv. 10/8</strain>
        <tissue evidence="1">Leaf</tissue>
    </source>
</reference>
<evidence type="ECO:0000313" key="1">
    <source>
        <dbReference type="EMBL" id="MCI86172.1"/>
    </source>
</evidence>
<dbReference type="EMBL" id="LXQA011133325">
    <property type="protein sequence ID" value="MCI86172.1"/>
    <property type="molecule type" value="Genomic_DNA"/>
</dbReference>
<dbReference type="PANTHER" id="PTHR33116:SF86">
    <property type="entry name" value="REVERSE TRANSCRIPTASE DOMAIN-CONTAINING PROTEIN"/>
    <property type="match status" value="1"/>
</dbReference>
<sequence>MSCYKLPEAICHEIEAMIAKFWWGSKNGERKVHWLSWDKMARAKGEGGMGFRGI</sequence>
<organism evidence="1 2">
    <name type="scientific">Trifolium medium</name>
    <dbReference type="NCBI Taxonomy" id="97028"/>
    <lineage>
        <taxon>Eukaryota</taxon>
        <taxon>Viridiplantae</taxon>
        <taxon>Streptophyta</taxon>
        <taxon>Embryophyta</taxon>
        <taxon>Tracheophyta</taxon>
        <taxon>Spermatophyta</taxon>
        <taxon>Magnoliopsida</taxon>
        <taxon>eudicotyledons</taxon>
        <taxon>Gunneridae</taxon>
        <taxon>Pentapetalae</taxon>
        <taxon>rosids</taxon>
        <taxon>fabids</taxon>
        <taxon>Fabales</taxon>
        <taxon>Fabaceae</taxon>
        <taxon>Papilionoideae</taxon>
        <taxon>50 kb inversion clade</taxon>
        <taxon>NPAAA clade</taxon>
        <taxon>Hologalegina</taxon>
        <taxon>IRL clade</taxon>
        <taxon>Trifolieae</taxon>
        <taxon>Trifolium</taxon>
    </lineage>
</organism>
<evidence type="ECO:0000313" key="2">
    <source>
        <dbReference type="Proteomes" id="UP000265520"/>
    </source>
</evidence>
<keyword evidence="2" id="KW-1185">Reference proteome</keyword>
<accession>A0A392VFD0</accession>
<feature type="non-terminal residue" evidence="1">
    <location>
        <position position="54"/>
    </location>
</feature>
<dbReference type="AlphaFoldDB" id="A0A392VFD0"/>
<comment type="caution">
    <text evidence="1">The sequence shown here is derived from an EMBL/GenBank/DDBJ whole genome shotgun (WGS) entry which is preliminary data.</text>
</comment>